<dbReference type="PANTHER" id="PTHR45654:SF9">
    <property type="entry name" value="HOMEOBOX-LEUCINE ZIPPER PROTEIN HDG10-RELATED"/>
    <property type="match status" value="1"/>
</dbReference>
<dbReference type="InterPro" id="IPR057993">
    <property type="entry name" value="HD-Zip_IV_C"/>
</dbReference>
<dbReference type="EMBL" id="SDAM02029729">
    <property type="protein sequence ID" value="KAH6754843.1"/>
    <property type="molecule type" value="Genomic_DNA"/>
</dbReference>
<proteinExistence type="inferred from homology"/>
<evidence type="ECO:0000256" key="2">
    <source>
        <dbReference type="ARBA" id="ARBA00006789"/>
    </source>
</evidence>
<accession>A0AAD4IL39</accession>
<feature type="compositionally biased region" description="Gly residues" evidence="12">
    <location>
        <begin position="1"/>
        <end position="10"/>
    </location>
</feature>
<evidence type="ECO:0000256" key="10">
    <source>
        <dbReference type="RuleBase" id="RU000682"/>
    </source>
</evidence>
<feature type="DNA-binding region" description="Homeobox" evidence="9">
    <location>
        <begin position="17"/>
        <end position="76"/>
    </location>
</feature>
<dbReference type="SUPFAM" id="SSF46689">
    <property type="entry name" value="Homeodomain-like"/>
    <property type="match status" value="1"/>
</dbReference>
<gene>
    <name evidence="15" type="ORF">C2S53_019912</name>
</gene>
<keyword evidence="6 9" id="KW-0371">Homeobox</keyword>
<dbReference type="Gene3D" id="1.10.10.60">
    <property type="entry name" value="Homeodomain-like"/>
    <property type="match status" value="1"/>
</dbReference>
<dbReference type="SMART" id="SM00234">
    <property type="entry name" value="START"/>
    <property type="match status" value="1"/>
</dbReference>
<reference evidence="15 16" key="1">
    <citation type="journal article" date="2021" name="Nat. Commun.">
        <title>Incipient diploidization of the medicinal plant Perilla within 10,000 years.</title>
        <authorList>
            <person name="Zhang Y."/>
            <person name="Shen Q."/>
            <person name="Leng L."/>
            <person name="Zhang D."/>
            <person name="Chen S."/>
            <person name="Shi Y."/>
            <person name="Ning Z."/>
            <person name="Chen S."/>
        </authorList>
    </citation>
    <scope>NUCLEOTIDE SEQUENCE [LARGE SCALE GENOMIC DNA]</scope>
    <source>
        <strain evidence="16">cv. PC099</strain>
    </source>
</reference>
<evidence type="ECO:0000256" key="6">
    <source>
        <dbReference type="ARBA" id="ARBA00023155"/>
    </source>
</evidence>
<evidence type="ECO:0000256" key="8">
    <source>
        <dbReference type="ARBA" id="ARBA00023242"/>
    </source>
</evidence>
<feature type="coiled-coil region" evidence="11">
    <location>
        <begin position="67"/>
        <end position="101"/>
    </location>
</feature>
<evidence type="ECO:0000256" key="9">
    <source>
        <dbReference type="PROSITE-ProRule" id="PRU00108"/>
    </source>
</evidence>
<keyword evidence="7" id="KW-0804">Transcription</keyword>
<evidence type="ECO:0000256" key="12">
    <source>
        <dbReference type="SAM" id="MobiDB-lite"/>
    </source>
</evidence>
<evidence type="ECO:0000256" key="11">
    <source>
        <dbReference type="SAM" id="Coils"/>
    </source>
</evidence>
<dbReference type="SMART" id="SM00389">
    <property type="entry name" value="HOX"/>
    <property type="match status" value="1"/>
</dbReference>
<evidence type="ECO:0000256" key="7">
    <source>
        <dbReference type="ARBA" id="ARBA00023163"/>
    </source>
</evidence>
<dbReference type="CDD" id="cd00086">
    <property type="entry name" value="homeodomain"/>
    <property type="match status" value="1"/>
</dbReference>
<name>A0AAD4IL39_PERFH</name>
<evidence type="ECO:0000256" key="1">
    <source>
        <dbReference type="ARBA" id="ARBA00004123"/>
    </source>
</evidence>
<dbReference type="Pfam" id="PF25797">
    <property type="entry name" value="PDF2_C"/>
    <property type="match status" value="1"/>
</dbReference>
<keyword evidence="8 9" id="KW-0539">Nucleus</keyword>
<evidence type="ECO:0000256" key="5">
    <source>
        <dbReference type="ARBA" id="ARBA00023125"/>
    </source>
</evidence>
<dbReference type="GO" id="GO:0003677">
    <property type="term" value="F:DNA binding"/>
    <property type="evidence" value="ECO:0007669"/>
    <property type="project" value="UniProtKB-UniRule"/>
</dbReference>
<keyword evidence="5 9" id="KW-0238">DNA-binding</keyword>
<dbReference type="InterPro" id="IPR001356">
    <property type="entry name" value="HD"/>
</dbReference>
<dbReference type="GO" id="GO:0000981">
    <property type="term" value="F:DNA-binding transcription factor activity, RNA polymerase II-specific"/>
    <property type="evidence" value="ECO:0007669"/>
    <property type="project" value="InterPro"/>
</dbReference>
<dbReference type="PROSITE" id="PS00027">
    <property type="entry name" value="HOMEOBOX_1"/>
    <property type="match status" value="1"/>
</dbReference>
<dbReference type="InterPro" id="IPR009057">
    <property type="entry name" value="Homeodomain-like_sf"/>
</dbReference>
<dbReference type="FunFam" id="1.10.10.60:FF:000229">
    <property type="entry name" value="Homeobox-leucine zipper protein HDG1"/>
    <property type="match status" value="1"/>
</dbReference>
<dbReference type="SUPFAM" id="SSF55961">
    <property type="entry name" value="Bet v1-like"/>
    <property type="match status" value="2"/>
</dbReference>
<comment type="similarity">
    <text evidence="2">Belongs to the HD-ZIP homeobox family. Class IV subfamily.</text>
</comment>
<dbReference type="Proteomes" id="UP001190926">
    <property type="component" value="Unassembled WGS sequence"/>
</dbReference>
<evidence type="ECO:0000313" key="15">
    <source>
        <dbReference type="EMBL" id="KAH6754843.1"/>
    </source>
</evidence>
<dbReference type="InterPro" id="IPR002913">
    <property type="entry name" value="START_lipid-bd_dom"/>
</dbReference>
<dbReference type="Pfam" id="PF01852">
    <property type="entry name" value="START"/>
    <property type="match status" value="1"/>
</dbReference>
<protein>
    <submittedName>
        <fullName evidence="15">Uncharacterized protein</fullName>
    </submittedName>
</protein>
<dbReference type="InterPro" id="IPR017970">
    <property type="entry name" value="Homeobox_CS"/>
</dbReference>
<feature type="domain" description="Homeobox" evidence="13">
    <location>
        <begin position="15"/>
        <end position="75"/>
    </location>
</feature>
<dbReference type="Gene3D" id="3.30.530.20">
    <property type="match status" value="1"/>
</dbReference>
<dbReference type="CDD" id="cd08875">
    <property type="entry name" value="START_ArGLABRA2_like"/>
    <property type="match status" value="1"/>
</dbReference>
<sequence>MEAGNGGSGEEGNDDSRKRQYHRHSSEQVQQLEAFFKEHPHPDEDQRVQLSNELGLDPKQIKFWFQNKRTQKKAHNERTDNNSLRAENERIRCENMAMREALKNIICPSCRDPILQDQDLLKLRNENIRLRQQATHAYLHERTANFVSNRNMGKSPAIANQGTDNFPYTAGMNNDGFESLDGEQIPRSSEHCLSGMQDMDRAMIIETATSAMDELVELLRVEDPLWIVSSADGRCTLHRDSYDKLFPKPNHFKSSSARIESSKQSGEVSMPATRLVESFLDPNQWRDMFPCVVTKAKTIQVLDDGISFNGSLHLMYEKMHILSPLVAPREFFVIRYCRRISTNTWAIVDVSYDFFRQFQDVAPSRSWKLPSGCMIQDRANGKSFVTWVEHVQVDDKSLTHRLYRDLVCGSHAYGAKRWIATLQRMCERATFSLGPTNTPPHELEGVIHSPEGRRNLMKLSQKMVKNFCRVLNMSDRLDFPHLSELYNSGVRVSLRKGDGVGQPEGLIVSSATSLWLPFSIPHLFDFFTDEKKRAQWDILAGGNPVNAIARISTGTNSGNCISIIQPFVPKENSMLMLQESSIESLGQGASIIYAPLELPAISSVINGDDIMKICILPSGYVISGDGRADSKASSGSLLTVAFQMLVCSDTVSKQLNMESVATVHTLISSTVQKIKQALHCPDLD</sequence>
<evidence type="ECO:0000256" key="4">
    <source>
        <dbReference type="ARBA" id="ARBA00023054"/>
    </source>
</evidence>
<dbReference type="Pfam" id="PF00046">
    <property type="entry name" value="Homeodomain"/>
    <property type="match status" value="1"/>
</dbReference>
<dbReference type="PROSITE" id="PS50848">
    <property type="entry name" value="START"/>
    <property type="match status" value="1"/>
</dbReference>
<feature type="domain" description="START" evidence="14">
    <location>
        <begin position="197"/>
        <end position="431"/>
    </location>
</feature>
<comment type="caution">
    <text evidence="15">The sequence shown here is derived from an EMBL/GenBank/DDBJ whole genome shotgun (WGS) entry which is preliminary data.</text>
</comment>
<keyword evidence="3" id="KW-0805">Transcription regulation</keyword>
<evidence type="ECO:0000259" key="14">
    <source>
        <dbReference type="PROSITE" id="PS50848"/>
    </source>
</evidence>
<evidence type="ECO:0000259" key="13">
    <source>
        <dbReference type="PROSITE" id="PS50071"/>
    </source>
</evidence>
<comment type="subcellular location">
    <subcellularLocation>
        <location evidence="1 9 10">Nucleus</location>
    </subcellularLocation>
</comment>
<dbReference type="InterPro" id="IPR023393">
    <property type="entry name" value="START-like_dom_sf"/>
</dbReference>
<dbReference type="GO" id="GO:0008289">
    <property type="term" value="F:lipid binding"/>
    <property type="evidence" value="ECO:0007669"/>
    <property type="project" value="InterPro"/>
</dbReference>
<dbReference type="AlphaFoldDB" id="A0AAD4IL39"/>
<organism evidence="15 16">
    <name type="scientific">Perilla frutescens var. hirtella</name>
    <name type="common">Perilla citriodora</name>
    <name type="synonym">Perilla setoyensis</name>
    <dbReference type="NCBI Taxonomy" id="608512"/>
    <lineage>
        <taxon>Eukaryota</taxon>
        <taxon>Viridiplantae</taxon>
        <taxon>Streptophyta</taxon>
        <taxon>Embryophyta</taxon>
        <taxon>Tracheophyta</taxon>
        <taxon>Spermatophyta</taxon>
        <taxon>Magnoliopsida</taxon>
        <taxon>eudicotyledons</taxon>
        <taxon>Gunneridae</taxon>
        <taxon>Pentapetalae</taxon>
        <taxon>asterids</taxon>
        <taxon>lamiids</taxon>
        <taxon>Lamiales</taxon>
        <taxon>Lamiaceae</taxon>
        <taxon>Nepetoideae</taxon>
        <taxon>Elsholtzieae</taxon>
        <taxon>Perilla</taxon>
    </lineage>
</organism>
<evidence type="ECO:0000256" key="3">
    <source>
        <dbReference type="ARBA" id="ARBA00023015"/>
    </source>
</evidence>
<dbReference type="PROSITE" id="PS50071">
    <property type="entry name" value="HOMEOBOX_2"/>
    <property type="match status" value="1"/>
</dbReference>
<keyword evidence="16" id="KW-1185">Reference proteome</keyword>
<keyword evidence="4 11" id="KW-0175">Coiled coil</keyword>
<feature type="region of interest" description="Disordered" evidence="12">
    <location>
        <begin position="1"/>
        <end position="27"/>
    </location>
</feature>
<evidence type="ECO:0000313" key="16">
    <source>
        <dbReference type="Proteomes" id="UP001190926"/>
    </source>
</evidence>
<dbReference type="InterPro" id="IPR042160">
    <property type="entry name" value="HD-Zip_IV"/>
</dbReference>
<dbReference type="GO" id="GO:0005634">
    <property type="term" value="C:nucleus"/>
    <property type="evidence" value="ECO:0007669"/>
    <property type="project" value="UniProtKB-SubCell"/>
</dbReference>
<dbReference type="PANTHER" id="PTHR45654">
    <property type="entry name" value="HOMEOBOX-LEUCINE ZIPPER PROTEIN MERISTEM L1"/>
    <property type="match status" value="1"/>
</dbReference>